<keyword evidence="1" id="KW-0175">Coiled coil</keyword>
<comment type="caution">
    <text evidence="2">The sequence shown here is derived from an EMBL/GenBank/DDBJ whole genome shotgun (WGS) entry which is preliminary data.</text>
</comment>
<dbReference type="EMBL" id="JAHDYR010000062">
    <property type="protein sequence ID" value="KAG9391235.1"/>
    <property type="molecule type" value="Genomic_DNA"/>
</dbReference>
<evidence type="ECO:0000313" key="3">
    <source>
        <dbReference type="Proteomes" id="UP000717585"/>
    </source>
</evidence>
<proteinExistence type="predicted"/>
<name>A0A8J6ASI2_9EUKA</name>
<dbReference type="AlphaFoldDB" id="A0A8J6ASI2"/>
<accession>A0A8J6ASI2</accession>
<evidence type="ECO:0000313" key="2">
    <source>
        <dbReference type="EMBL" id="KAG9391235.1"/>
    </source>
</evidence>
<evidence type="ECO:0000256" key="1">
    <source>
        <dbReference type="SAM" id="Coils"/>
    </source>
</evidence>
<gene>
    <name evidence="2" type="ORF">J8273_7509</name>
</gene>
<dbReference type="Proteomes" id="UP000717585">
    <property type="component" value="Unassembled WGS sequence"/>
</dbReference>
<feature type="coiled-coil region" evidence="1">
    <location>
        <begin position="296"/>
        <end position="323"/>
    </location>
</feature>
<protein>
    <submittedName>
        <fullName evidence="2">Uncharacterized protein</fullName>
    </submittedName>
</protein>
<sequence>MHRVSREELLKLHEVISEYFEERDLEVDSLKNVSRYVKEHWEDWEEACNHAVDNIPDLIRIGASVGLFSCWIQRDPEQLSGRHSEFVRLLPADESTLISYKQDIGLDTLLLDAITLCCDSATGTASLARVQRFMEEVAPQFIETYNNFAQFIAAQQREGVIERRGDRVMVRASPFESGHIWTPTMAADELDNIRESILRKYSNSDETETLTAGGSDTVDANDIFFDESYESGILKAYDPYVDSSGTDTVADRIRSDQPSLRDNMVNLLQMVHGATSRTNALEDSLQLEISARMALETRYTREVDELTTQLVALQTEVDRLAARPQVEPRKSFWQRRRERHARMRVKFRRFVDKITGLEDDPS</sequence>
<keyword evidence="3" id="KW-1185">Reference proteome</keyword>
<organism evidence="2 3">
    <name type="scientific">Carpediemonas membranifera</name>
    <dbReference type="NCBI Taxonomy" id="201153"/>
    <lineage>
        <taxon>Eukaryota</taxon>
        <taxon>Metamonada</taxon>
        <taxon>Carpediemonas-like organisms</taxon>
        <taxon>Carpediemonas</taxon>
    </lineage>
</organism>
<reference evidence="2" key="1">
    <citation type="submission" date="2021-05" db="EMBL/GenBank/DDBJ databases">
        <title>A free-living protist that lacks canonical eukaryotic 1 DNA replication and segregation systems.</title>
        <authorList>
            <person name="Salas-Leiva D.E."/>
            <person name="Tromer E.C."/>
            <person name="Curtis B.A."/>
            <person name="Jerlstrom-Hultqvist J."/>
            <person name="Kolisko M."/>
            <person name="Yi Z."/>
            <person name="Salas-Leiva J.S."/>
            <person name="Gallot-Lavallee L."/>
            <person name="Kops G.J.P.L."/>
            <person name="Archibald J.M."/>
            <person name="Simpson A.G.B."/>
            <person name="Roger A.J."/>
        </authorList>
    </citation>
    <scope>NUCLEOTIDE SEQUENCE</scope>
    <source>
        <strain evidence="2">BICM</strain>
    </source>
</reference>